<organism evidence="1 2">
    <name type="scientific">Paraburkholderia humisilvae</name>
    <dbReference type="NCBI Taxonomy" id="627669"/>
    <lineage>
        <taxon>Bacteria</taxon>
        <taxon>Pseudomonadati</taxon>
        <taxon>Pseudomonadota</taxon>
        <taxon>Betaproteobacteria</taxon>
        <taxon>Burkholderiales</taxon>
        <taxon>Burkholderiaceae</taxon>
        <taxon>Paraburkholderia</taxon>
    </lineage>
</organism>
<name>A0A6J5F9D7_9BURK</name>
<evidence type="ECO:0000313" key="1">
    <source>
        <dbReference type="EMBL" id="CAB3773845.1"/>
    </source>
</evidence>
<accession>A0A6J5F9D7</accession>
<proteinExistence type="predicted"/>
<dbReference type="AlphaFoldDB" id="A0A6J5F9D7"/>
<dbReference type="EMBL" id="CADIKH010000088">
    <property type="protein sequence ID" value="CAB3773845.1"/>
    <property type="molecule type" value="Genomic_DNA"/>
</dbReference>
<protein>
    <submittedName>
        <fullName evidence="1">Uncharacterized protein</fullName>
    </submittedName>
</protein>
<gene>
    <name evidence="1" type="ORF">LMG29542_07466</name>
</gene>
<keyword evidence="2" id="KW-1185">Reference proteome</keyword>
<sequence>MARRYGEGRVGRVHLCSYFGQGNRYATLLHRSRCTREPMAAIFSARRARLAERFAPEESTLALIFLARARPQPGTKVIDHGEAA</sequence>
<dbReference type="Proteomes" id="UP000494363">
    <property type="component" value="Unassembled WGS sequence"/>
</dbReference>
<evidence type="ECO:0000313" key="2">
    <source>
        <dbReference type="Proteomes" id="UP000494363"/>
    </source>
</evidence>
<reference evidence="1 2" key="1">
    <citation type="submission" date="2020-04" db="EMBL/GenBank/DDBJ databases">
        <authorList>
            <person name="De Canck E."/>
        </authorList>
    </citation>
    <scope>NUCLEOTIDE SEQUENCE [LARGE SCALE GENOMIC DNA]</scope>
    <source>
        <strain evidence="1 2">LMG 29542</strain>
    </source>
</reference>